<feature type="transmembrane region" description="Helical" evidence="2">
    <location>
        <begin position="403"/>
        <end position="424"/>
    </location>
</feature>
<dbReference type="PANTHER" id="PTHR23547">
    <property type="entry name" value="MAJOR FACILITATOR SUPERFAMILY DOMAIN, GENERAL SUBSTRATE TRANSPORTER"/>
    <property type="match status" value="1"/>
</dbReference>
<dbReference type="InterPro" id="IPR011701">
    <property type="entry name" value="MFS"/>
</dbReference>
<reference evidence="3" key="1">
    <citation type="submission" date="2021-01" db="EMBL/GenBank/DDBJ databases">
        <authorList>
            <person name="Corre E."/>
            <person name="Pelletier E."/>
            <person name="Niang G."/>
            <person name="Scheremetjew M."/>
            <person name="Finn R."/>
            <person name="Kale V."/>
            <person name="Holt S."/>
            <person name="Cochrane G."/>
            <person name="Meng A."/>
            <person name="Brown T."/>
            <person name="Cohen L."/>
        </authorList>
    </citation>
    <scope>NUCLEOTIDE SEQUENCE</scope>
    <source>
        <strain evidence="3">GSO104</strain>
    </source>
</reference>
<dbReference type="SUPFAM" id="SSF103473">
    <property type="entry name" value="MFS general substrate transporter"/>
    <property type="match status" value="1"/>
</dbReference>
<feature type="transmembrane region" description="Helical" evidence="2">
    <location>
        <begin position="372"/>
        <end position="391"/>
    </location>
</feature>
<evidence type="ECO:0000256" key="2">
    <source>
        <dbReference type="SAM" id="Phobius"/>
    </source>
</evidence>
<feature type="transmembrane region" description="Helical" evidence="2">
    <location>
        <begin position="444"/>
        <end position="468"/>
    </location>
</feature>
<keyword evidence="2" id="KW-1133">Transmembrane helix</keyword>
<proteinExistence type="predicted"/>
<feature type="transmembrane region" description="Helical" evidence="2">
    <location>
        <begin position="213"/>
        <end position="233"/>
    </location>
</feature>
<keyword evidence="2" id="KW-0472">Membrane</keyword>
<gene>
    <name evidence="3" type="ORF">DBRI00130_LOCUS21380</name>
</gene>
<organism evidence="3">
    <name type="scientific">Ditylum brightwellii</name>
    <dbReference type="NCBI Taxonomy" id="49249"/>
    <lineage>
        <taxon>Eukaryota</taxon>
        <taxon>Sar</taxon>
        <taxon>Stramenopiles</taxon>
        <taxon>Ochrophyta</taxon>
        <taxon>Bacillariophyta</taxon>
        <taxon>Mediophyceae</taxon>
        <taxon>Lithodesmiophycidae</taxon>
        <taxon>Lithodesmiales</taxon>
        <taxon>Lithodesmiaceae</taxon>
        <taxon>Ditylum</taxon>
    </lineage>
</organism>
<dbReference type="Pfam" id="PF07690">
    <property type="entry name" value="MFS_1"/>
    <property type="match status" value="1"/>
</dbReference>
<dbReference type="GO" id="GO:0022857">
    <property type="term" value="F:transmembrane transporter activity"/>
    <property type="evidence" value="ECO:0007669"/>
    <property type="project" value="InterPro"/>
</dbReference>
<feature type="transmembrane region" description="Helical" evidence="2">
    <location>
        <begin position="480"/>
        <end position="504"/>
    </location>
</feature>
<dbReference type="InterPro" id="IPR047769">
    <property type="entry name" value="MFS_ArsJ"/>
</dbReference>
<dbReference type="InterPro" id="IPR036259">
    <property type="entry name" value="MFS_trans_sf"/>
</dbReference>
<sequence>MSVEATTPLEAPEGDFTEEFKSEPNDIISDKDAPKKKDSSMNLTSKALRPFVIISSSYLLFTVTDGAVRMIVLLHAYNKSFSALEVAIMFSLYELAGVFTNLAAGFMGAKWGIKFTLICGLSLQLFSYGLLFAWDDDWSKTESIIFVTFAQMFSGIAKDLTKLGGKTVTKLVTPEEQDTRLFKLVSLITGWKNSLKGVGYFLGSALLQVSYELSLGFMMGLILLAMPWAILGLDRNLGTAKKKNANWKEVFVWDNKNLNVLSFARLFLFASRDFWFEVPLPFYLRSPGCDSLGEDFPCSQDSDCDTGGTCGDVGFCENINPGGGCGGLGLSRVVVGAFLGGYIILYGQVQSWTPQLVTGPLKQTPPNKLTEILWGNINCIPTFVMFFVIRFSTAFENNEVGRMAGWLITVIITFAIIFAINSSIHSYLVVKYAKADKVAVSVGLYYMSNALGRLVGTVGSGLLFTYVGNDLGEFAGHDGTIGLAACFLAGTFSSLIAAFITLWIEDEDSGLKCGSCCTLVGSKETIIEDDEI</sequence>
<dbReference type="AlphaFoldDB" id="A0A7S4W2X5"/>
<dbReference type="Gene3D" id="1.20.1250.20">
    <property type="entry name" value="MFS general substrate transporter like domains"/>
    <property type="match status" value="1"/>
</dbReference>
<feature type="transmembrane region" description="Helical" evidence="2">
    <location>
        <begin position="83"/>
        <end position="103"/>
    </location>
</feature>
<feature type="region of interest" description="Disordered" evidence="1">
    <location>
        <begin position="1"/>
        <end position="39"/>
    </location>
</feature>
<accession>A0A7S4W2X5</accession>
<evidence type="ECO:0008006" key="4">
    <source>
        <dbReference type="Google" id="ProtNLM"/>
    </source>
</evidence>
<dbReference type="EMBL" id="HBNS01027164">
    <property type="protein sequence ID" value="CAE4619552.1"/>
    <property type="molecule type" value="Transcribed_RNA"/>
</dbReference>
<feature type="transmembrane region" description="Helical" evidence="2">
    <location>
        <begin position="115"/>
        <end position="134"/>
    </location>
</feature>
<name>A0A7S4W2X5_9STRA</name>
<evidence type="ECO:0000313" key="3">
    <source>
        <dbReference type="EMBL" id="CAE4619552.1"/>
    </source>
</evidence>
<feature type="compositionally biased region" description="Basic and acidic residues" evidence="1">
    <location>
        <begin position="18"/>
        <end position="39"/>
    </location>
</feature>
<protein>
    <recommendedName>
        <fullName evidence="4">Major facilitator superfamily (MFS) profile domain-containing protein</fullName>
    </recommendedName>
</protein>
<keyword evidence="2" id="KW-0812">Transmembrane</keyword>
<evidence type="ECO:0000256" key="1">
    <source>
        <dbReference type="SAM" id="MobiDB-lite"/>
    </source>
</evidence>
<feature type="transmembrane region" description="Helical" evidence="2">
    <location>
        <begin position="51"/>
        <end position="77"/>
    </location>
</feature>
<dbReference type="PANTHER" id="PTHR23547:SF1">
    <property type="entry name" value="MAJOR FACILITATOR SUPERFAMILY MFS_1"/>
    <property type="match status" value="1"/>
</dbReference>